<sequence>MATSPKDKKSHPGLLARVIADALASFCEIDEGMVSSRLIKKSNISLENLRLIPRLLQETDDQIIEAIGSVESVTFKWKWNVLGKKSKKHNSKGYMKKSTLTIKGVDVKIRARTKSNRDETSTSFAKKTINDETATSIFSDESTNEEKKGFRKKFVKNLVDQLAVHIMDLKITIEPLAVAIDGIASRKKEVVIEGKHISLVSMGREKNVNKKTLRKKKGPLLEELNLGSLSVRLAEIDERGIRRMHPIVDPFRYSAKLKRFYGERFSGLAEGVEITGQEIRPVIMSHQSSSDLPSNAETRDSATDLDYIVEDIGPLNVQDVDICVKDQEIEASLFIDHSESCDSVPPETLYDEQREDHRDVAEDASISQEGLNINLGDQQSIALFGIIHMFTLRNGVDNHTTRELEKGTRLLLKTISKPGGLHTHTTLVPNSFMRSTVHLHKSGLFYFPFRDVSLTLPNKAKCHLQDCTLKIRSDGSNSVFIVHGGASVNKGEVLSADSSLTIDIVKRQILIEKKIVQSGKYRRDPLMFDEDLDFNINLSEVRELSLGLGHMFAWNRRLMDARNIDPPATPNELKWAIKLNGSTSLKL</sequence>
<reference evidence="1" key="1">
    <citation type="submission" date="2021-01" db="EMBL/GenBank/DDBJ databases">
        <authorList>
            <person name="Corre E."/>
            <person name="Pelletier E."/>
            <person name="Niang G."/>
            <person name="Scheremetjew M."/>
            <person name="Finn R."/>
            <person name="Kale V."/>
            <person name="Holt S."/>
            <person name="Cochrane G."/>
            <person name="Meng A."/>
            <person name="Brown T."/>
            <person name="Cohen L."/>
        </authorList>
    </citation>
    <scope>NUCLEOTIDE SEQUENCE</scope>
    <source>
        <strain evidence="1">MM31A-1</strain>
    </source>
</reference>
<gene>
    <name evidence="1" type="ORF">CDEB00056_LOCUS9378</name>
</gene>
<name>A0A7S3Q391_9STRA</name>
<organism evidence="1">
    <name type="scientific">Chaetoceros debilis</name>
    <dbReference type="NCBI Taxonomy" id="122233"/>
    <lineage>
        <taxon>Eukaryota</taxon>
        <taxon>Sar</taxon>
        <taxon>Stramenopiles</taxon>
        <taxon>Ochrophyta</taxon>
        <taxon>Bacillariophyta</taxon>
        <taxon>Coscinodiscophyceae</taxon>
        <taxon>Chaetocerotophycidae</taxon>
        <taxon>Chaetocerotales</taxon>
        <taxon>Chaetocerotaceae</taxon>
        <taxon>Chaetoceros</taxon>
    </lineage>
</organism>
<accession>A0A7S3Q391</accession>
<dbReference type="AlphaFoldDB" id="A0A7S3Q391"/>
<evidence type="ECO:0000313" key="1">
    <source>
        <dbReference type="EMBL" id="CAE0464537.1"/>
    </source>
</evidence>
<protein>
    <submittedName>
        <fullName evidence="1">Uncharacterized protein</fullName>
    </submittedName>
</protein>
<proteinExistence type="predicted"/>
<dbReference type="EMBL" id="HBIO01012062">
    <property type="protein sequence ID" value="CAE0464537.1"/>
    <property type="molecule type" value="Transcribed_RNA"/>
</dbReference>